<dbReference type="AlphaFoldDB" id="A0A7C4HFQ4"/>
<feature type="transmembrane region" description="Helical" evidence="5">
    <location>
        <begin position="273"/>
        <end position="296"/>
    </location>
</feature>
<name>A0A7C4HFQ4_STAMA</name>
<dbReference type="PANTHER" id="PTHR43359:SF1">
    <property type="entry name" value="FORMATE HYDROGENLYASE SUBUNIT 4-RELATED"/>
    <property type="match status" value="1"/>
</dbReference>
<organism evidence="6">
    <name type="scientific">Staphylothermus marinus</name>
    <dbReference type="NCBI Taxonomy" id="2280"/>
    <lineage>
        <taxon>Archaea</taxon>
        <taxon>Thermoproteota</taxon>
        <taxon>Thermoprotei</taxon>
        <taxon>Desulfurococcales</taxon>
        <taxon>Desulfurococcaceae</taxon>
        <taxon>Staphylothermus</taxon>
    </lineage>
</organism>
<dbReference type="InterPro" id="IPR001694">
    <property type="entry name" value="NADH_UbQ_OxRdtase_su1/FPO"/>
</dbReference>
<dbReference type="InterPro" id="IPR052561">
    <property type="entry name" value="ComplexI_Subunit1"/>
</dbReference>
<evidence type="ECO:0000313" key="7">
    <source>
        <dbReference type="EMBL" id="HGU64927.1"/>
    </source>
</evidence>
<feature type="transmembrane region" description="Helical" evidence="5">
    <location>
        <begin position="186"/>
        <end position="207"/>
    </location>
</feature>
<protein>
    <submittedName>
        <fullName evidence="6">NADH-quinone oxidoreductase subunit H</fullName>
    </submittedName>
</protein>
<feature type="transmembrane region" description="Helical" evidence="5">
    <location>
        <begin position="6"/>
        <end position="31"/>
    </location>
</feature>
<proteinExistence type="predicted"/>
<keyword evidence="4 5" id="KW-0472">Membrane</keyword>
<accession>A0A7C4HFQ4</accession>
<keyword evidence="2 5" id="KW-0812">Transmembrane</keyword>
<dbReference type="Pfam" id="PF00146">
    <property type="entry name" value="NADHdh"/>
    <property type="match status" value="1"/>
</dbReference>
<dbReference type="PANTHER" id="PTHR43359">
    <property type="entry name" value="FORMATE HYDROGENLYASE SUBUNIT 4"/>
    <property type="match status" value="1"/>
</dbReference>
<gene>
    <name evidence="7" type="ORF">ENT92_01745</name>
    <name evidence="6" type="ORF">ENU14_04410</name>
</gene>
<dbReference type="GO" id="GO:0005886">
    <property type="term" value="C:plasma membrane"/>
    <property type="evidence" value="ECO:0007669"/>
    <property type="project" value="TreeGrafter"/>
</dbReference>
<evidence type="ECO:0000313" key="6">
    <source>
        <dbReference type="EMBL" id="HGM58808.1"/>
    </source>
</evidence>
<feature type="transmembrane region" description="Helical" evidence="5">
    <location>
        <begin position="308"/>
        <end position="329"/>
    </location>
</feature>
<evidence type="ECO:0000256" key="3">
    <source>
        <dbReference type="ARBA" id="ARBA00022989"/>
    </source>
</evidence>
<evidence type="ECO:0000256" key="1">
    <source>
        <dbReference type="ARBA" id="ARBA00004141"/>
    </source>
</evidence>
<keyword evidence="3 5" id="KW-1133">Transmembrane helix</keyword>
<feature type="transmembrane region" description="Helical" evidence="5">
    <location>
        <begin position="144"/>
        <end position="166"/>
    </location>
</feature>
<feature type="transmembrane region" description="Helical" evidence="5">
    <location>
        <begin position="249"/>
        <end position="267"/>
    </location>
</feature>
<feature type="transmembrane region" description="Helical" evidence="5">
    <location>
        <begin position="112"/>
        <end position="132"/>
    </location>
</feature>
<feature type="transmembrane region" description="Helical" evidence="5">
    <location>
        <begin position="81"/>
        <end position="100"/>
    </location>
</feature>
<dbReference type="EMBL" id="DTAN01000067">
    <property type="protein sequence ID" value="HGU64927.1"/>
    <property type="molecule type" value="Genomic_DNA"/>
</dbReference>
<comment type="subcellular location">
    <subcellularLocation>
        <location evidence="1">Membrane</location>
        <topology evidence="1">Multi-pass membrane protein</topology>
    </subcellularLocation>
</comment>
<sequence>MQLILTWLFSIIVFPGFFFTIALALFTQYLIRKWSGRFQKRMGPTYVGPFGVLQPLYDLIKLVHVKEEVIHKYCMPGLAKLFGLIGIAAAISVIVFYPLSPFRVICDFDYFIFIYMVSIWIPLATILMSLSMPGPYTSIGVSRFLTLITLVEPAYFASLIVPMIIISENNKPVYSIYTTSINVINLWINPMTIIPMVLALISSIVVLQAKSLYNPFNIPEAEQEVIAGYETEFSGPVLGIARLLHDIDVTITALSIVYILLGGPYPFSHLSIPGLVILVLKYLAVIYVSTLIKNLFGRYRLEQALYTIFKYALIPSILAAVFSTIYVVAIT</sequence>
<evidence type="ECO:0000256" key="5">
    <source>
        <dbReference type="SAM" id="Phobius"/>
    </source>
</evidence>
<dbReference type="EMBL" id="DTBJ01000033">
    <property type="protein sequence ID" value="HGM58808.1"/>
    <property type="molecule type" value="Genomic_DNA"/>
</dbReference>
<evidence type="ECO:0000256" key="2">
    <source>
        <dbReference type="ARBA" id="ARBA00022692"/>
    </source>
</evidence>
<evidence type="ECO:0000256" key="4">
    <source>
        <dbReference type="ARBA" id="ARBA00023136"/>
    </source>
</evidence>
<comment type="caution">
    <text evidence="6">The sequence shown here is derived from an EMBL/GenBank/DDBJ whole genome shotgun (WGS) entry which is preliminary data.</text>
</comment>
<reference evidence="6" key="1">
    <citation type="journal article" date="2020" name="mSystems">
        <title>Genome- and Community-Level Interaction Insights into Carbon Utilization and Element Cycling Functions of Hydrothermarchaeota in Hydrothermal Sediment.</title>
        <authorList>
            <person name="Zhou Z."/>
            <person name="Liu Y."/>
            <person name="Xu W."/>
            <person name="Pan J."/>
            <person name="Luo Z.H."/>
            <person name="Li M."/>
        </authorList>
    </citation>
    <scope>NUCLEOTIDE SEQUENCE [LARGE SCALE GENOMIC DNA]</scope>
    <source>
        <strain evidence="7">SpSt-622</strain>
        <strain evidence="6">SpSt-642</strain>
    </source>
</reference>